<dbReference type="Proteomes" id="UP000187151">
    <property type="component" value="Unassembled WGS sequence"/>
</dbReference>
<name>A0ABX3G048_9ACTN</name>
<protein>
    <submittedName>
        <fullName evidence="2">Uncharacterized protein</fullName>
    </submittedName>
</protein>
<sequence>MTYVMTPSGASWTVPCTRYALHSPTTDRPGPLAEAVEELRRSETDRKAFPTYLTWLLRSLGEPGDGALLRWLATPGLAANDHQDLLRTAVARGLRLPAELLRTCIQWGQCRHRRLARPPPARPSRRSSAPARGRRRSPGGCPR</sequence>
<organism evidence="2 3">
    <name type="scientific">Streptomyces amritsarensis</name>
    <dbReference type="NCBI Taxonomy" id="681158"/>
    <lineage>
        <taxon>Bacteria</taxon>
        <taxon>Bacillati</taxon>
        <taxon>Actinomycetota</taxon>
        <taxon>Actinomycetes</taxon>
        <taxon>Kitasatosporales</taxon>
        <taxon>Streptomycetaceae</taxon>
        <taxon>Streptomyces</taxon>
    </lineage>
</organism>
<evidence type="ECO:0000313" key="3">
    <source>
        <dbReference type="Proteomes" id="UP000187151"/>
    </source>
</evidence>
<reference evidence="2 3" key="1">
    <citation type="submission" date="2016-01" db="EMBL/GenBank/DDBJ databases">
        <title>Streptomyces amritsarensis strain MTCC 11845 genome sequencing and assembly.</title>
        <authorList>
            <person name="Sharma D."/>
            <person name="Nair G.R."/>
            <person name="Kaur G."/>
            <person name="Manhas R.K."/>
            <person name="Mayilraj S."/>
        </authorList>
    </citation>
    <scope>NUCLEOTIDE SEQUENCE [LARGE SCALE GENOMIC DNA]</scope>
    <source>
        <strain evidence="2 3">MTCC 11845</strain>
    </source>
</reference>
<accession>A0ABX3G048</accession>
<gene>
    <name evidence="2" type="ORF">AVW11_20570</name>
</gene>
<evidence type="ECO:0000256" key="1">
    <source>
        <dbReference type="SAM" id="MobiDB-lite"/>
    </source>
</evidence>
<keyword evidence="3" id="KW-1185">Reference proteome</keyword>
<proteinExistence type="predicted"/>
<dbReference type="EMBL" id="MQUR01000049">
    <property type="protein sequence ID" value="OLZ63424.1"/>
    <property type="molecule type" value="Genomic_DNA"/>
</dbReference>
<feature type="region of interest" description="Disordered" evidence="1">
    <location>
        <begin position="115"/>
        <end position="143"/>
    </location>
</feature>
<evidence type="ECO:0000313" key="2">
    <source>
        <dbReference type="EMBL" id="OLZ63424.1"/>
    </source>
</evidence>
<comment type="caution">
    <text evidence="2">The sequence shown here is derived from an EMBL/GenBank/DDBJ whole genome shotgun (WGS) entry which is preliminary data.</text>
</comment>